<name>A0A9Q5ZAQ1_NOSLI</name>
<gene>
    <name evidence="1" type="ORF">VF08_18885</name>
</gene>
<organism evidence="1 2">
    <name type="scientific">Nostoc linckia z8</name>
    <dbReference type="NCBI Taxonomy" id="1628746"/>
    <lineage>
        <taxon>Bacteria</taxon>
        <taxon>Bacillati</taxon>
        <taxon>Cyanobacteriota</taxon>
        <taxon>Cyanophyceae</taxon>
        <taxon>Nostocales</taxon>
        <taxon>Nostocaceae</taxon>
        <taxon>Nostoc</taxon>
    </lineage>
</organism>
<dbReference type="AlphaFoldDB" id="A0A9Q5ZAQ1"/>
<evidence type="ECO:0000313" key="1">
    <source>
        <dbReference type="EMBL" id="PHK02406.1"/>
    </source>
</evidence>
<accession>A0A9Q5ZAQ1</accession>
<reference evidence="1 2" key="1">
    <citation type="submission" date="2015-02" db="EMBL/GenBank/DDBJ databases">
        <title>Nostoc linckia genome annotation.</title>
        <authorList>
            <person name="Zhou Z."/>
        </authorList>
    </citation>
    <scope>NUCLEOTIDE SEQUENCE [LARGE SCALE GENOMIC DNA]</scope>
    <source>
        <strain evidence="2">z8</strain>
    </source>
</reference>
<dbReference type="EMBL" id="LAHD01000054">
    <property type="protein sequence ID" value="PHK02406.1"/>
    <property type="molecule type" value="Genomic_DNA"/>
</dbReference>
<dbReference type="Proteomes" id="UP000222310">
    <property type="component" value="Unassembled WGS sequence"/>
</dbReference>
<sequence>MSQYASGKVAPKNKLFWFRLLTVDSQQSRLRLRSALTLSGVVPLPSGTLRERGSKLRVAATIGEGSTVFCGIFFYLEVPKPLCFAKFCSFKLNPQSQTRIEEIAMLQLELRKKILTF</sequence>
<protein>
    <submittedName>
        <fullName evidence="1">Uncharacterized protein</fullName>
    </submittedName>
</protein>
<proteinExistence type="predicted"/>
<comment type="caution">
    <text evidence="1">The sequence shown here is derived from an EMBL/GenBank/DDBJ whole genome shotgun (WGS) entry which is preliminary data.</text>
</comment>
<evidence type="ECO:0000313" key="2">
    <source>
        <dbReference type="Proteomes" id="UP000222310"/>
    </source>
</evidence>